<keyword evidence="6 9" id="KW-1133">Transmembrane helix</keyword>
<sequence>MAATQTIRRHGPIDVLPTIHHNGKLPPKEHKVFGLTKKQISLLVLVVQNSTLVLMMRYSRIVQKPGQPMYIPSTAVFLAEVLKIIACLGVLYYQKRTFGRFMPFVQKEILERPQETLKMLIPSGLYALQNNLLYVALSNLEAATFQVTYQMKILSTAVFSVVLLGRSLSRDKWLALVLLMIGVTLVQLQTVAPPPSTSQPTPAMVIVSEEDADLAREELGAEGKSGDAAVVAAAVQATLTLARQNPYIGLIAVITSCVSSGFAGCYFEKVLKSSDTSMWVRNIQLGISGATFSLLGMIMYDREAIFRGGMLQGYDWLTWVVVANQALGGLLVAIVVKYADNILKGFATSLSIIISGVISFYLFNFQPSFQFMVGACIVMVSTYLYGRPQQLNLTKPH</sequence>
<dbReference type="OrthoDB" id="408493at2759"/>
<dbReference type="Pfam" id="PF04142">
    <property type="entry name" value="Nuc_sug_transp"/>
    <property type="match status" value="1"/>
</dbReference>
<keyword evidence="4" id="KW-0762">Sugar transport</keyword>
<dbReference type="InterPro" id="IPR007271">
    <property type="entry name" value="Nuc_sug_transpt"/>
</dbReference>
<dbReference type="PIRSF" id="PIRSF005799">
    <property type="entry name" value="UDP-gal_transpt"/>
    <property type="match status" value="1"/>
</dbReference>
<feature type="transmembrane region" description="Helical" evidence="9">
    <location>
        <begin position="70"/>
        <end position="93"/>
    </location>
</feature>
<reference evidence="10 11" key="1">
    <citation type="journal article" date="2017" name="Mycologia">
        <title>Bifiguratus adelaidae, gen. et sp. nov., a new member of Mucoromycotina in endophytic and soil-dwelling habitats.</title>
        <authorList>
            <person name="Torres-Cruz T.J."/>
            <person name="Billingsley Tobias T.L."/>
            <person name="Almatruk M."/>
            <person name="Hesse C."/>
            <person name="Kuske C.R."/>
            <person name="Desiro A."/>
            <person name="Benucci G.M."/>
            <person name="Bonito G."/>
            <person name="Stajich J.E."/>
            <person name="Dunlap C."/>
            <person name="Arnold A.E."/>
            <person name="Porras-Alfaro A."/>
        </authorList>
    </citation>
    <scope>NUCLEOTIDE SEQUENCE [LARGE SCALE GENOMIC DNA]</scope>
    <source>
        <strain evidence="10 11">AZ0501</strain>
    </source>
</reference>
<feature type="transmembrane region" description="Helical" evidence="9">
    <location>
        <begin position="316"/>
        <end position="336"/>
    </location>
</feature>
<evidence type="ECO:0000313" key="10">
    <source>
        <dbReference type="EMBL" id="OZJ04666.1"/>
    </source>
</evidence>
<comment type="caution">
    <text evidence="10">The sequence shown here is derived from an EMBL/GenBank/DDBJ whole genome shotgun (WGS) entry which is preliminary data.</text>
</comment>
<comment type="subcellular location">
    <subcellularLocation>
        <location evidence="1">Golgi apparatus membrane</location>
        <topology evidence="1">Multi-pass membrane protein</topology>
    </subcellularLocation>
</comment>
<dbReference type="GO" id="GO:0000139">
    <property type="term" value="C:Golgi membrane"/>
    <property type="evidence" value="ECO:0007669"/>
    <property type="project" value="UniProtKB-SubCell"/>
</dbReference>
<evidence type="ECO:0000256" key="1">
    <source>
        <dbReference type="ARBA" id="ARBA00004653"/>
    </source>
</evidence>
<evidence type="ECO:0000256" key="2">
    <source>
        <dbReference type="ARBA" id="ARBA00009976"/>
    </source>
</evidence>
<evidence type="ECO:0000256" key="3">
    <source>
        <dbReference type="ARBA" id="ARBA00022448"/>
    </source>
</evidence>
<evidence type="ECO:0000256" key="6">
    <source>
        <dbReference type="ARBA" id="ARBA00022989"/>
    </source>
</evidence>
<dbReference type="FunFam" id="1.10.3730.20:FF:000037">
    <property type="entry name" value="Nucleotide Sugar TransPorter family"/>
    <property type="match status" value="1"/>
</dbReference>
<evidence type="ECO:0000256" key="8">
    <source>
        <dbReference type="ARBA" id="ARBA00023136"/>
    </source>
</evidence>
<keyword evidence="11" id="KW-1185">Reference proteome</keyword>
<dbReference type="PANTHER" id="PTHR10231">
    <property type="entry name" value="NUCLEOTIDE-SUGAR TRANSMEMBRANE TRANSPORTER"/>
    <property type="match status" value="1"/>
</dbReference>
<feature type="transmembrane region" description="Helical" evidence="9">
    <location>
        <begin position="173"/>
        <end position="192"/>
    </location>
</feature>
<evidence type="ECO:0000313" key="11">
    <source>
        <dbReference type="Proteomes" id="UP000242875"/>
    </source>
</evidence>
<feature type="transmembrane region" description="Helical" evidence="9">
    <location>
        <begin position="279"/>
        <end position="300"/>
    </location>
</feature>
<dbReference type="Proteomes" id="UP000242875">
    <property type="component" value="Unassembled WGS sequence"/>
</dbReference>
<protein>
    <recommendedName>
        <fullName evidence="12">UDP-galactose transporter</fullName>
    </recommendedName>
</protein>
<comment type="similarity">
    <text evidence="2">Belongs to the nucleotide-sugar transporter family. SLC35A subfamily.</text>
</comment>
<dbReference type="SUPFAM" id="SSF103481">
    <property type="entry name" value="Multidrug resistance efflux transporter EmrE"/>
    <property type="match status" value="1"/>
</dbReference>
<evidence type="ECO:0000256" key="9">
    <source>
        <dbReference type="SAM" id="Phobius"/>
    </source>
</evidence>
<name>A0A261Y229_9FUNG</name>
<dbReference type="AlphaFoldDB" id="A0A261Y229"/>
<dbReference type="EMBL" id="MVBO01000033">
    <property type="protein sequence ID" value="OZJ04666.1"/>
    <property type="molecule type" value="Genomic_DNA"/>
</dbReference>
<proteinExistence type="inferred from homology"/>
<evidence type="ECO:0000256" key="4">
    <source>
        <dbReference type="ARBA" id="ARBA00022597"/>
    </source>
</evidence>
<feature type="transmembrane region" description="Helical" evidence="9">
    <location>
        <begin position="369"/>
        <end position="386"/>
    </location>
</feature>
<evidence type="ECO:0000256" key="7">
    <source>
        <dbReference type="ARBA" id="ARBA00023034"/>
    </source>
</evidence>
<dbReference type="NCBIfam" id="TIGR00803">
    <property type="entry name" value="nst"/>
    <property type="match status" value="2"/>
</dbReference>
<gene>
    <name evidence="10" type="ORF">BZG36_02886</name>
</gene>
<keyword evidence="3" id="KW-0813">Transport</keyword>
<keyword evidence="7" id="KW-0333">Golgi apparatus</keyword>
<keyword evidence="8 9" id="KW-0472">Membrane</keyword>
<keyword evidence="5 9" id="KW-0812">Transmembrane</keyword>
<evidence type="ECO:0000256" key="5">
    <source>
        <dbReference type="ARBA" id="ARBA00022692"/>
    </source>
</evidence>
<dbReference type="GO" id="GO:0015165">
    <property type="term" value="F:pyrimidine nucleotide-sugar transmembrane transporter activity"/>
    <property type="evidence" value="ECO:0007669"/>
    <property type="project" value="InterPro"/>
</dbReference>
<feature type="transmembrane region" description="Helical" evidence="9">
    <location>
        <begin position="343"/>
        <end position="363"/>
    </location>
</feature>
<feature type="transmembrane region" description="Helical" evidence="9">
    <location>
        <begin position="247"/>
        <end position="267"/>
    </location>
</feature>
<accession>A0A261Y229</accession>
<feature type="transmembrane region" description="Helical" evidence="9">
    <location>
        <begin position="40"/>
        <end position="58"/>
    </location>
</feature>
<organism evidence="10 11">
    <name type="scientific">Bifiguratus adelaidae</name>
    <dbReference type="NCBI Taxonomy" id="1938954"/>
    <lineage>
        <taxon>Eukaryota</taxon>
        <taxon>Fungi</taxon>
        <taxon>Fungi incertae sedis</taxon>
        <taxon>Mucoromycota</taxon>
        <taxon>Mucoromycotina</taxon>
        <taxon>Endogonomycetes</taxon>
        <taxon>Endogonales</taxon>
        <taxon>Endogonales incertae sedis</taxon>
        <taxon>Bifiguratus</taxon>
    </lineage>
</organism>
<dbReference type="Gene3D" id="1.10.3730.20">
    <property type="match status" value="1"/>
</dbReference>
<evidence type="ECO:0008006" key="12">
    <source>
        <dbReference type="Google" id="ProtNLM"/>
    </source>
</evidence>
<dbReference type="InterPro" id="IPR037185">
    <property type="entry name" value="EmrE-like"/>
</dbReference>